<dbReference type="Gene3D" id="3.30.420.40">
    <property type="match status" value="2"/>
</dbReference>
<dbReference type="SMART" id="SM00842">
    <property type="entry name" value="FtsA"/>
    <property type="match status" value="1"/>
</dbReference>
<dbReference type="GO" id="GO:0051301">
    <property type="term" value="P:cell division"/>
    <property type="evidence" value="ECO:0007669"/>
    <property type="project" value="UniProtKB-KW"/>
</dbReference>
<evidence type="ECO:0000313" key="3">
    <source>
        <dbReference type="Proteomes" id="UP001191004"/>
    </source>
</evidence>
<dbReference type="SUPFAM" id="SSF53067">
    <property type="entry name" value="Actin-like ATPase domain"/>
    <property type="match status" value="2"/>
</dbReference>
<reference evidence="2 3" key="1">
    <citation type="journal article" date="2018" name="bioRxiv">
        <title>Evidence of independent acquisition and adaption of ultra-small bacteria to human hosts across the highly diverse yet reduced genomes of the phylum Saccharibacteria.</title>
        <authorList>
            <person name="McLean J.S."/>
            <person name="Bor B."/>
            <person name="To T.T."/>
            <person name="Liu Q."/>
            <person name="Kearns K.A."/>
            <person name="Solden L.M."/>
            <person name="Wrighton K.C."/>
            <person name="He X."/>
            <person name="Shi W."/>
        </authorList>
    </citation>
    <scope>NUCLEOTIDE SEQUENCE [LARGE SCALE GENOMIC DNA]</scope>
    <source>
        <strain evidence="2 3">TM7_KMM_G3_1_HOT_351</strain>
    </source>
</reference>
<dbReference type="InterPro" id="IPR056546">
    <property type="entry name" value="MreB_MamK-like"/>
</dbReference>
<reference evidence="2 3" key="2">
    <citation type="journal article" date="2020" name="Cell Rep.">
        <title>Acquisition and Adaptation of Ultra-small Parasitic Reduced Genome Bacteria to Mammalian Hosts.</title>
        <authorList>
            <person name="McLean J.S."/>
            <person name="Bor B."/>
            <person name="Kerns K.A."/>
            <person name="Liu Q."/>
            <person name="To T.T."/>
            <person name="Solden L."/>
            <person name="Hendrickson E.L."/>
            <person name="Wrighton K."/>
            <person name="Shi W."/>
            <person name="He X."/>
        </authorList>
    </citation>
    <scope>NUCLEOTIDE SEQUENCE [LARGE SCALE GENOMIC DNA]</scope>
    <source>
        <strain evidence="2 3">TM7_KMM_G3_1_HOT_351</strain>
    </source>
</reference>
<evidence type="ECO:0000313" key="2">
    <source>
        <dbReference type="EMBL" id="RYC73810.1"/>
    </source>
</evidence>
<keyword evidence="2" id="KW-0132">Cell division</keyword>
<dbReference type="InterPro" id="IPR043129">
    <property type="entry name" value="ATPase_NBD"/>
</dbReference>
<sequence length="449" mass="48466">MQGTKQETTTAHKIKPENILLALDIGTEFVKAVIAEKTSDDNLNIIGVAKEHQSMGNMYAGAIADIQAVVSTCEKALSRAEEMAGVVSRTCVVGIAGELIKGNTRTVRYKRKDSNKPISDNEMQQIIQKVQDKAGEQARQEIALETDNPEVEVRLINSAIVSLSIDGYKVSNPIGFKGSDLMIQFYTAFAPLVHISAIEKVCAELNLDLLAVAVEPFAVCRACLGNELDSNFSAIVMDIGGGTTDIAVVDDGGVEGTKMFGIGGRSFTHQIATKTGLDYDTAEAIKLQIGGVSLDQLTLRHREETVAEAEHRNEIQTILSTPERSRKINKAIADNIEVWLGGVTVALEDFPLVEALPTKILLCGGGAGLSALQEELATSDWYTDLPFSRRPLVHLLDDVDIPGIENSTEENLDYSFITAFGLLRVAIDTLAGTDEPTGLRAKLAKLLQN</sequence>
<dbReference type="Gene3D" id="3.30.1490.300">
    <property type="match status" value="1"/>
</dbReference>
<dbReference type="PANTHER" id="PTHR32432">
    <property type="entry name" value="CELL DIVISION PROTEIN FTSA-RELATED"/>
    <property type="match status" value="1"/>
</dbReference>
<dbReference type="EMBL" id="PRLL01000003">
    <property type="protein sequence ID" value="RYC73810.1"/>
    <property type="molecule type" value="Genomic_DNA"/>
</dbReference>
<keyword evidence="3" id="KW-1185">Reference proteome</keyword>
<keyword evidence="2" id="KW-0131">Cell cycle</keyword>
<dbReference type="Proteomes" id="UP001191004">
    <property type="component" value="Unassembled WGS sequence"/>
</dbReference>
<dbReference type="InterPro" id="IPR050696">
    <property type="entry name" value="FtsA/MreB"/>
</dbReference>
<dbReference type="PANTHER" id="PTHR32432:SF4">
    <property type="entry name" value="CELL DIVISION PROTEIN FTSA"/>
    <property type="match status" value="1"/>
</dbReference>
<name>A0ABY0FMI6_9BACT</name>
<feature type="domain" description="SHS2" evidence="1">
    <location>
        <begin position="20"/>
        <end position="223"/>
    </location>
</feature>
<proteinExistence type="predicted"/>
<dbReference type="InterPro" id="IPR003494">
    <property type="entry name" value="SHS2_FtsA"/>
</dbReference>
<organism evidence="2 3">
    <name type="scientific">Candidatus Nanosyncoccus nanoralicus</name>
    <dbReference type="NCBI Taxonomy" id="2171996"/>
    <lineage>
        <taxon>Bacteria</taxon>
        <taxon>Candidatus Saccharimonadota</taxon>
        <taxon>Candidatus Nanosyncoccalia</taxon>
        <taxon>Candidatus Nanosyncoccales</taxon>
        <taxon>Candidatus Nanosyncoccaceae</taxon>
        <taxon>Candidatus Nanosyncoccus</taxon>
    </lineage>
</organism>
<gene>
    <name evidence="2" type="primary">ftsA_2</name>
    <name evidence="2" type="ORF">G3KMM_00149</name>
</gene>
<comment type="caution">
    <text evidence="2">The sequence shown here is derived from an EMBL/GenBank/DDBJ whole genome shotgun (WGS) entry which is preliminary data.</text>
</comment>
<dbReference type="Pfam" id="PF06723">
    <property type="entry name" value="MreB_Mbl"/>
    <property type="match status" value="1"/>
</dbReference>
<dbReference type="RefSeq" id="WP_129604146.1">
    <property type="nucleotide sequence ID" value="NZ_PRLL01000003.1"/>
</dbReference>
<accession>A0ABY0FMI6</accession>
<evidence type="ECO:0000259" key="1">
    <source>
        <dbReference type="SMART" id="SM00842"/>
    </source>
</evidence>
<protein>
    <submittedName>
        <fullName evidence="2">Cell division protein FtsA</fullName>
    </submittedName>
</protein>